<dbReference type="Pfam" id="PF12796">
    <property type="entry name" value="Ank_2"/>
    <property type="match status" value="2"/>
</dbReference>
<evidence type="ECO:0000256" key="3">
    <source>
        <dbReference type="PROSITE-ProRule" id="PRU00023"/>
    </source>
</evidence>
<dbReference type="PANTHER" id="PTHR46680">
    <property type="entry name" value="NF-KAPPA-B INHIBITOR ALPHA"/>
    <property type="match status" value="1"/>
</dbReference>
<dbReference type="AlphaFoldDB" id="A0ABD2VUZ1"/>
<evidence type="ECO:0000313" key="5">
    <source>
        <dbReference type="Proteomes" id="UP001627154"/>
    </source>
</evidence>
<dbReference type="InterPro" id="IPR002110">
    <property type="entry name" value="Ankyrin_rpt"/>
</dbReference>
<proteinExistence type="predicted"/>
<dbReference type="SUPFAM" id="SSF48403">
    <property type="entry name" value="Ankyrin repeat"/>
    <property type="match status" value="1"/>
</dbReference>
<feature type="repeat" description="ANK" evidence="3">
    <location>
        <begin position="165"/>
        <end position="197"/>
    </location>
</feature>
<evidence type="ECO:0000256" key="2">
    <source>
        <dbReference type="ARBA" id="ARBA00023043"/>
    </source>
</evidence>
<keyword evidence="2 3" id="KW-0040">ANK repeat</keyword>
<dbReference type="Proteomes" id="UP001627154">
    <property type="component" value="Unassembled WGS sequence"/>
</dbReference>
<dbReference type="EMBL" id="JBJJXI010000175">
    <property type="protein sequence ID" value="KAL3384363.1"/>
    <property type="molecule type" value="Genomic_DNA"/>
</dbReference>
<name>A0ABD2VUZ1_9HYME</name>
<dbReference type="SMART" id="SM00248">
    <property type="entry name" value="ANK"/>
    <property type="match status" value="5"/>
</dbReference>
<sequence>MALSERLRSFHSYFYNTLPDPLHSAVFYATENLVEQLLKSGADPNGLNEDGATPLHIICQKSDEAYSMATTFFRVCDHMEQTIDLDTRDNLGNSALHYAIHYGNVDMVEFLLLKGANPNVANNDGMTPLHIIRAKRAVRVHLLMKFLRISDHMQQTLQLDAQDKMGNTPLHLAVRDGCFVMIEPLLRRGANPNLTNQEGMTPLHIICKKGTDAHIYVMHFFRVCDSVYQAIHVDVRDKFERTPLEWAVANRLHLVVDILLDNGSNLRNFIFPFPRHYDEHLKPKPDENFNSFRLRLIKDALAVVKSLEKKGWKLQEHDKLKVMSIIERYGLMKKSSEKFEEARREFA</sequence>
<dbReference type="Gene3D" id="1.25.40.20">
    <property type="entry name" value="Ankyrin repeat-containing domain"/>
    <property type="match status" value="3"/>
</dbReference>
<comment type="caution">
    <text evidence="4">The sequence shown here is derived from an EMBL/GenBank/DDBJ whole genome shotgun (WGS) entry which is preliminary data.</text>
</comment>
<dbReference type="InterPro" id="IPR036770">
    <property type="entry name" value="Ankyrin_rpt-contain_sf"/>
</dbReference>
<dbReference type="PANTHER" id="PTHR46680:SF2">
    <property type="entry name" value="NF-KAPPA-B INHIBITOR ZETA"/>
    <property type="match status" value="1"/>
</dbReference>
<keyword evidence="5" id="KW-1185">Reference proteome</keyword>
<accession>A0ABD2VUZ1</accession>
<evidence type="ECO:0000313" key="4">
    <source>
        <dbReference type="EMBL" id="KAL3384363.1"/>
    </source>
</evidence>
<evidence type="ECO:0000256" key="1">
    <source>
        <dbReference type="ARBA" id="ARBA00022737"/>
    </source>
</evidence>
<dbReference type="PROSITE" id="PS50297">
    <property type="entry name" value="ANK_REP_REGION"/>
    <property type="match status" value="2"/>
</dbReference>
<keyword evidence="1" id="KW-0677">Repeat</keyword>
<organism evidence="4 5">
    <name type="scientific">Trichogramma kaykai</name>
    <dbReference type="NCBI Taxonomy" id="54128"/>
    <lineage>
        <taxon>Eukaryota</taxon>
        <taxon>Metazoa</taxon>
        <taxon>Ecdysozoa</taxon>
        <taxon>Arthropoda</taxon>
        <taxon>Hexapoda</taxon>
        <taxon>Insecta</taxon>
        <taxon>Pterygota</taxon>
        <taxon>Neoptera</taxon>
        <taxon>Endopterygota</taxon>
        <taxon>Hymenoptera</taxon>
        <taxon>Apocrita</taxon>
        <taxon>Proctotrupomorpha</taxon>
        <taxon>Chalcidoidea</taxon>
        <taxon>Trichogrammatidae</taxon>
        <taxon>Trichogramma</taxon>
    </lineage>
</organism>
<dbReference type="PROSITE" id="PS50088">
    <property type="entry name" value="ANK_REPEAT"/>
    <property type="match status" value="3"/>
</dbReference>
<gene>
    <name evidence="4" type="ORF">TKK_019956</name>
</gene>
<feature type="repeat" description="ANK" evidence="3">
    <location>
        <begin position="21"/>
        <end position="49"/>
    </location>
</feature>
<protein>
    <submittedName>
        <fullName evidence="4">Uncharacterized protein</fullName>
    </submittedName>
</protein>
<feature type="repeat" description="ANK" evidence="3">
    <location>
        <begin position="91"/>
        <end position="123"/>
    </location>
</feature>
<reference evidence="4 5" key="1">
    <citation type="journal article" date="2024" name="bioRxiv">
        <title>A reference genome for Trichogramma kaykai: A tiny desert-dwelling parasitoid wasp with competing sex-ratio distorters.</title>
        <authorList>
            <person name="Culotta J."/>
            <person name="Lindsey A.R."/>
        </authorList>
    </citation>
    <scope>NUCLEOTIDE SEQUENCE [LARGE SCALE GENOMIC DNA]</scope>
    <source>
        <strain evidence="4 5">KSX58</strain>
    </source>
</reference>
<dbReference type="InterPro" id="IPR051070">
    <property type="entry name" value="NF-kappa-B_inhibitor"/>
</dbReference>